<dbReference type="SUPFAM" id="SSF53335">
    <property type="entry name" value="S-adenosyl-L-methionine-dependent methyltransferases"/>
    <property type="match status" value="1"/>
</dbReference>
<dbReference type="InterPro" id="IPR029063">
    <property type="entry name" value="SAM-dependent_MTases_sf"/>
</dbReference>
<evidence type="ECO:0000259" key="1">
    <source>
        <dbReference type="Pfam" id="PF08241"/>
    </source>
</evidence>
<evidence type="ECO:0000313" key="2">
    <source>
        <dbReference type="EMBL" id="MCA2015709.1"/>
    </source>
</evidence>
<dbReference type="GO" id="GO:0008168">
    <property type="term" value="F:methyltransferase activity"/>
    <property type="evidence" value="ECO:0007669"/>
    <property type="project" value="UniProtKB-KW"/>
</dbReference>
<dbReference type="InterPro" id="IPR013216">
    <property type="entry name" value="Methyltransf_11"/>
</dbReference>
<evidence type="ECO:0000313" key="3">
    <source>
        <dbReference type="Proteomes" id="UP001199044"/>
    </source>
</evidence>
<dbReference type="EMBL" id="JAIWIU010000037">
    <property type="protein sequence ID" value="MCA2015709.1"/>
    <property type="molecule type" value="Genomic_DNA"/>
</dbReference>
<organism evidence="2 3">
    <name type="scientific">Vibrio tritonius</name>
    <dbReference type="NCBI Taxonomy" id="1435069"/>
    <lineage>
        <taxon>Bacteria</taxon>
        <taxon>Pseudomonadati</taxon>
        <taxon>Pseudomonadota</taxon>
        <taxon>Gammaproteobacteria</taxon>
        <taxon>Vibrionales</taxon>
        <taxon>Vibrionaceae</taxon>
        <taxon>Vibrio</taxon>
    </lineage>
</organism>
<dbReference type="Gene3D" id="3.40.50.150">
    <property type="entry name" value="Vaccinia Virus protein VP39"/>
    <property type="match status" value="1"/>
</dbReference>
<reference evidence="3" key="1">
    <citation type="submission" date="2023-07" db="EMBL/GenBank/DDBJ databases">
        <title>Molecular identification of indigenous halophilic bacteria isolated from red sea cost, biodegradation of synthetic dyes and assessment of degraded metabolite toxicity.</title>
        <authorList>
            <person name="Chaieb K."/>
            <person name="Altayb H.N."/>
        </authorList>
    </citation>
    <scope>NUCLEOTIDE SEQUENCE [LARGE SCALE GENOMIC DNA]</scope>
    <source>
        <strain evidence="3">K20</strain>
    </source>
</reference>
<dbReference type="GO" id="GO:0032259">
    <property type="term" value="P:methylation"/>
    <property type="evidence" value="ECO:0007669"/>
    <property type="project" value="UniProtKB-KW"/>
</dbReference>
<keyword evidence="2" id="KW-0489">Methyltransferase</keyword>
<sequence>MKYMVYLLNTIKSYFYDIRYYFVEDIQMRVNASNYATYRATKLSPGYLKHGAKVEGIRYLAKKYCKGQGVDIGASNWTLPGARRVENNSEENAYTLKQDSDSLDYVFSSHLLEHLENFEVAINEWSRALKNDGVLFMYLPHPALPMWKKEYLKYHVWNPNPYFLESFFSERDDFKLEFLTYQPDGYMSFVCICRKVDKQ</sequence>
<gene>
    <name evidence="2" type="ORF">LDJ79_06275</name>
</gene>
<comment type="caution">
    <text evidence="2">The sequence shown here is derived from an EMBL/GenBank/DDBJ whole genome shotgun (WGS) entry which is preliminary data.</text>
</comment>
<keyword evidence="3" id="KW-1185">Reference proteome</keyword>
<proteinExistence type="predicted"/>
<keyword evidence="2" id="KW-0808">Transferase</keyword>
<dbReference type="Pfam" id="PF08241">
    <property type="entry name" value="Methyltransf_11"/>
    <property type="match status" value="1"/>
</dbReference>
<accession>A0ABS7YMN9</accession>
<name>A0ABS7YMN9_9VIBR</name>
<dbReference type="Proteomes" id="UP001199044">
    <property type="component" value="Unassembled WGS sequence"/>
</dbReference>
<protein>
    <submittedName>
        <fullName evidence="2">Class I SAM-dependent methyltransferase</fullName>
    </submittedName>
</protein>
<feature type="domain" description="Methyltransferase type 11" evidence="1">
    <location>
        <begin position="57"/>
        <end position="136"/>
    </location>
</feature>
<dbReference type="RefSeq" id="WP_225249965.1">
    <property type="nucleotide sequence ID" value="NZ_JAIWIU010000037.1"/>
</dbReference>